<sequence>MSPTFTTLPLEQRNEIYSHVFNYEDIVVNDRHLLLHTTSNLYDHGFFTKFDPQRILALLYINHQVSDEAAAYFYAKTNLCGQWPEIASFVKGIGARPRDLIRSVHISQPSGIKSPFNGDIIVELLSGLPYLRKVCILTSVSDFTPLQDELVQGGISKIAEKWDTEIHNLRFSTKRCDSPTVFQGYTDRYVWRYVRGSAQWTGGERVRTITGHYPLNDHFPPAQLIRQPLVLDALRV</sequence>
<dbReference type="PANTHER" id="PTHR42085">
    <property type="entry name" value="F-BOX DOMAIN-CONTAINING PROTEIN"/>
    <property type="match status" value="1"/>
</dbReference>
<dbReference type="OrthoDB" id="2951834at2759"/>
<dbReference type="PANTHER" id="PTHR42085:SF1">
    <property type="entry name" value="F-BOX DOMAIN-CONTAINING PROTEIN"/>
    <property type="match status" value="1"/>
</dbReference>
<dbReference type="InterPro" id="IPR038883">
    <property type="entry name" value="AN11006-like"/>
</dbReference>
<gene>
    <name evidence="1" type="ORF">IMSHALPRED_007411</name>
</gene>
<protein>
    <submittedName>
        <fullName evidence="1">Uncharacterized protein</fullName>
    </submittedName>
</protein>
<keyword evidence="2" id="KW-1185">Reference proteome</keyword>
<dbReference type="EMBL" id="CAJPDT010000049">
    <property type="protein sequence ID" value="CAF9928223.1"/>
    <property type="molecule type" value="Genomic_DNA"/>
</dbReference>
<proteinExistence type="predicted"/>
<organism evidence="1 2">
    <name type="scientific">Imshaugia aleurites</name>
    <dbReference type="NCBI Taxonomy" id="172621"/>
    <lineage>
        <taxon>Eukaryota</taxon>
        <taxon>Fungi</taxon>
        <taxon>Dikarya</taxon>
        <taxon>Ascomycota</taxon>
        <taxon>Pezizomycotina</taxon>
        <taxon>Lecanoromycetes</taxon>
        <taxon>OSLEUM clade</taxon>
        <taxon>Lecanoromycetidae</taxon>
        <taxon>Lecanorales</taxon>
        <taxon>Lecanorineae</taxon>
        <taxon>Parmeliaceae</taxon>
        <taxon>Imshaugia</taxon>
    </lineage>
</organism>
<dbReference type="Proteomes" id="UP000664534">
    <property type="component" value="Unassembled WGS sequence"/>
</dbReference>
<evidence type="ECO:0000313" key="1">
    <source>
        <dbReference type="EMBL" id="CAF9928223.1"/>
    </source>
</evidence>
<comment type="caution">
    <text evidence="1">The sequence shown here is derived from an EMBL/GenBank/DDBJ whole genome shotgun (WGS) entry which is preliminary data.</text>
</comment>
<dbReference type="AlphaFoldDB" id="A0A8H3IQY1"/>
<accession>A0A8H3IQY1</accession>
<reference evidence="1" key="1">
    <citation type="submission" date="2021-03" db="EMBL/GenBank/DDBJ databases">
        <authorList>
            <person name="Tagirdzhanova G."/>
        </authorList>
    </citation>
    <scope>NUCLEOTIDE SEQUENCE</scope>
</reference>
<name>A0A8H3IQY1_9LECA</name>
<evidence type="ECO:0000313" key="2">
    <source>
        <dbReference type="Proteomes" id="UP000664534"/>
    </source>
</evidence>